<evidence type="ECO:0008006" key="5">
    <source>
        <dbReference type="Google" id="ProtNLM"/>
    </source>
</evidence>
<name>A0A364Y6H4_9BACT</name>
<proteinExistence type="predicted"/>
<evidence type="ECO:0000313" key="4">
    <source>
        <dbReference type="Proteomes" id="UP000251889"/>
    </source>
</evidence>
<keyword evidence="2" id="KW-0732">Signal</keyword>
<evidence type="ECO:0000256" key="1">
    <source>
        <dbReference type="SAM" id="Phobius"/>
    </source>
</evidence>
<evidence type="ECO:0000313" key="3">
    <source>
        <dbReference type="EMBL" id="RAW01825.1"/>
    </source>
</evidence>
<sequence>MMINQKRILAVIACFMFSVNVALACLNGETLMLKDGFFVYEDYQGRVPHGHNYAFDTTALARELSALDSMYRLNKDLDYLSDKGLVLILMGKYDEAIQLYLKIEAMSPGRYSTASNIGTAYELYGNNVDALKWIRRAVQIDEASHDGSEWIHIKILEAKVDNVQRYASSLLLNTDFGSSASPVSNKSEKELNALANQLFYQLNERVSFVDAPDSLIAGLLFDLGNIEFILGNYENAEDDYVQAQRYGMNKRLLNIRLGKLRGVLMAPARTIDNNVLHWREVAVGILASGALVFTIFKIRRRRRTKS</sequence>
<dbReference type="InterPro" id="IPR011990">
    <property type="entry name" value="TPR-like_helical_dom_sf"/>
</dbReference>
<dbReference type="Pfam" id="PF13181">
    <property type="entry name" value="TPR_8"/>
    <property type="match status" value="2"/>
</dbReference>
<dbReference type="InterPro" id="IPR019734">
    <property type="entry name" value="TPR_rpt"/>
</dbReference>
<keyword evidence="1" id="KW-1133">Transmembrane helix</keyword>
<gene>
    <name evidence="3" type="ORF">DQQ10_09280</name>
</gene>
<keyword evidence="1" id="KW-0472">Membrane</keyword>
<dbReference type="PROSITE" id="PS51257">
    <property type="entry name" value="PROKAR_LIPOPROTEIN"/>
    <property type="match status" value="1"/>
</dbReference>
<accession>A0A364Y6H4</accession>
<dbReference type="Proteomes" id="UP000251889">
    <property type="component" value="Unassembled WGS sequence"/>
</dbReference>
<feature type="transmembrane region" description="Helical" evidence="1">
    <location>
        <begin position="276"/>
        <end position="296"/>
    </location>
</feature>
<comment type="caution">
    <text evidence="3">The sequence shown here is derived from an EMBL/GenBank/DDBJ whole genome shotgun (WGS) entry which is preliminary data.</text>
</comment>
<feature type="chain" id="PRO_5016941592" description="Tetratricopeptide repeat protein" evidence="2">
    <location>
        <begin position="25"/>
        <end position="306"/>
    </location>
</feature>
<dbReference type="SMART" id="SM00028">
    <property type="entry name" value="TPR"/>
    <property type="match status" value="3"/>
</dbReference>
<reference evidence="3 4" key="1">
    <citation type="submission" date="2018-06" db="EMBL/GenBank/DDBJ databases">
        <title>Chryseolinea flavus sp. nov., a member of the phylum Bacteroidetes isolated from soil.</title>
        <authorList>
            <person name="Li Y."/>
            <person name="Wang J."/>
        </authorList>
    </citation>
    <scope>NUCLEOTIDE SEQUENCE [LARGE SCALE GENOMIC DNA]</scope>
    <source>
        <strain evidence="3 4">SDU1-6</strain>
    </source>
</reference>
<organism evidence="3 4">
    <name type="scientific">Pseudochryseolinea flava</name>
    <dbReference type="NCBI Taxonomy" id="2059302"/>
    <lineage>
        <taxon>Bacteria</taxon>
        <taxon>Pseudomonadati</taxon>
        <taxon>Bacteroidota</taxon>
        <taxon>Cytophagia</taxon>
        <taxon>Cytophagales</taxon>
        <taxon>Fulvivirgaceae</taxon>
        <taxon>Pseudochryseolinea</taxon>
    </lineage>
</organism>
<keyword evidence="4" id="KW-1185">Reference proteome</keyword>
<dbReference type="OrthoDB" id="1159555at2"/>
<protein>
    <recommendedName>
        <fullName evidence="5">Tetratricopeptide repeat protein</fullName>
    </recommendedName>
</protein>
<dbReference type="EMBL" id="QMFY01000003">
    <property type="protein sequence ID" value="RAW01825.1"/>
    <property type="molecule type" value="Genomic_DNA"/>
</dbReference>
<keyword evidence="1" id="KW-0812">Transmembrane</keyword>
<evidence type="ECO:0000256" key="2">
    <source>
        <dbReference type="SAM" id="SignalP"/>
    </source>
</evidence>
<feature type="signal peptide" evidence="2">
    <location>
        <begin position="1"/>
        <end position="24"/>
    </location>
</feature>
<dbReference type="AlphaFoldDB" id="A0A364Y6H4"/>
<dbReference type="Gene3D" id="1.25.40.10">
    <property type="entry name" value="Tetratricopeptide repeat domain"/>
    <property type="match status" value="1"/>
</dbReference>
<dbReference type="SUPFAM" id="SSF48452">
    <property type="entry name" value="TPR-like"/>
    <property type="match status" value="1"/>
</dbReference>